<dbReference type="GO" id="GO:0070411">
    <property type="term" value="F:I-SMAD binding"/>
    <property type="evidence" value="ECO:0007669"/>
    <property type="project" value="TreeGrafter"/>
</dbReference>
<dbReference type="GO" id="GO:0009653">
    <property type="term" value="P:anatomical structure morphogenesis"/>
    <property type="evidence" value="ECO:0007669"/>
    <property type="project" value="TreeGrafter"/>
</dbReference>
<dbReference type="GO" id="GO:0030509">
    <property type="term" value="P:BMP signaling pathway"/>
    <property type="evidence" value="ECO:0007669"/>
    <property type="project" value="TreeGrafter"/>
</dbReference>
<dbReference type="PROSITE" id="PS51076">
    <property type="entry name" value="MH2"/>
    <property type="match status" value="1"/>
</dbReference>
<evidence type="ECO:0000259" key="3">
    <source>
        <dbReference type="PROSITE" id="PS51076"/>
    </source>
</evidence>
<proteinExistence type="predicted"/>
<reference evidence="4" key="2">
    <citation type="submission" date="2022-06" db="UniProtKB">
        <authorList>
            <consortium name="EnsemblMetazoa"/>
        </authorList>
    </citation>
    <scope>IDENTIFICATION</scope>
    <source>
        <strain evidence="4">DF5081</strain>
    </source>
</reference>
<evidence type="ECO:0000256" key="1">
    <source>
        <dbReference type="ARBA" id="ARBA00023015"/>
    </source>
</evidence>
<protein>
    <submittedName>
        <fullName evidence="4">MH2 domain-containing protein</fullName>
    </submittedName>
</protein>
<dbReference type="Proteomes" id="UP000005237">
    <property type="component" value="Unassembled WGS sequence"/>
</dbReference>
<dbReference type="GO" id="GO:0050793">
    <property type="term" value="P:regulation of developmental process"/>
    <property type="evidence" value="ECO:0007669"/>
    <property type="project" value="UniProtKB-ARBA"/>
</dbReference>
<accession>A0A8R1IXT0</accession>
<evidence type="ECO:0000313" key="4">
    <source>
        <dbReference type="EnsemblMetazoa" id="CJA43354.1"/>
    </source>
</evidence>
<dbReference type="SMART" id="SM00524">
    <property type="entry name" value="DWB"/>
    <property type="match status" value="1"/>
</dbReference>
<dbReference type="GO" id="GO:0071144">
    <property type="term" value="C:heteromeric SMAD protein complex"/>
    <property type="evidence" value="ECO:0007669"/>
    <property type="project" value="TreeGrafter"/>
</dbReference>
<evidence type="ECO:0000313" key="5">
    <source>
        <dbReference type="Proteomes" id="UP000005237"/>
    </source>
</evidence>
<dbReference type="SUPFAM" id="SSF49879">
    <property type="entry name" value="SMAD/FHA domain"/>
    <property type="match status" value="1"/>
</dbReference>
<dbReference type="GO" id="GO:0009791">
    <property type="term" value="P:post-embryonic development"/>
    <property type="evidence" value="ECO:0007669"/>
    <property type="project" value="UniProtKB-ARBA"/>
</dbReference>
<name>A0A8R1IXT0_CAEJA</name>
<dbReference type="PANTHER" id="PTHR13703">
    <property type="entry name" value="SMAD"/>
    <property type="match status" value="1"/>
</dbReference>
<dbReference type="GO" id="GO:0030154">
    <property type="term" value="P:cell differentiation"/>
    <property type="evidence" value="ECO:0007669"/>
    <property type="project" value="TreeGrafter"/>
</dbReference>
<reference evidence="5" key="1">
    <citation type="submission" date="2010-08" db="EMBL/GenBank/DDBJ databases">
        <authorList>
            <consortium name="Caenorhabditis japonica Sequencing Consortium"/>
            <person name="Wilson R.K."/>
        </authorList>
    </citation>
    <scope>NUCLEOTIDE SEQUENCE [LARGE SCALE GENOMIC DNA]</scope>
    <source>
        <strain evidence="5">DF5081</strain>
    </source>
</reference>
<keyword evidence="2" id="KW-0804">Transcription</keyword>
<dbReference type="GO" id="GO:0000981">
    <property type="term" value="F:DNA-binding transcription factor activity, RNA polymerase II-specific"/>
    <property type="evidence" value="ECO:0007669"/>
    <property type="project" value="TreeGrafter"/>
</dbReference>
<dbReference type="GO" id="GO:0000978">
    <property type="term" value="F:RNA polymerase II cis-regulatory region sequence-specific DNA binding"/>
    <property type="evidence" value="ECO:0007669"/>
    <property type="project" value="TreeGrafter"/>
</dbReference>
<dbReference type="InterPro" id="IPR001132">
    <property type="entry name" value="SMAD_dom_Dwarfin-type"/>
</dbReference>
<keyword evidence="1" id="KW-0805">Transcription regulation</keyword>
<dbReference type="Gene3D" id="2.60.200.10">
    <property type="match status" value="2"/>
</dbReference>
<feature type="domain" description="MH2" evidence="3">
    <location>
        <begin position="50"/>
        <end position="225"/>
    </location>
</feature>
<dbReference type="InterPro" id="IPR008984">
    <property type="entry name" value="SMAD_FHA_dom_sf"/>
</dbReference>
<evidence type="ECO:0000256" key="2">
    <source>
        <dbReference type="ARBA" id="ARBA00023163"/>
    </source>
</evidence>
<dbReference type="EnsemblMetazoa" id="CJA43354.1">
    <property type="protein sequence ID" value="CJA43354.1"/>
    <property type="gene ID" value="WBGene00219202"/>
</dbReference>
<sequence>HLNYNCRTNQFHEYNANGIEEMDTSQKFDIPPGVPTCLVPFDKGWDEQFWATISYYELNTRIGEQVKVSSTTITIDGFTDPCINGSKISLGLFPNVNRNATIENTRRHIGNAIFVQSRNCNYINGFHPTTVVKIANKCSLKIFDMEIFRTLLEDCSRRGFDASFDLQKMTFIRMSFVKGWGAEYQRQDVTSTPCWIEIHLHAPLMWLDRVLFTMSPTPRPISSIS</sequence>
<dbReference type="Pfam" id="PF03166">
    <property type="entry name" value="MH2"/>
    <property type="match status" value="1"/>
</dbReference>
<dbReference type="PANTHER" id="PTHR13703:SF61">
    <property type="entry name" value="PROTEIN MOTHERS AGAINST DPP"/>
    <property type="match status" value="1"/>
</dbReference>
<dbReference type="InterPro" id="IPR017855">
    <property type="entry name" value="SMAD-like_dom_sf"/>
</dbReference>
<organism evidence="4 5">
    <name type="scientific">Caenorhabditis japonica</name>
    <dbReference type="NCBI Taxonomy" id="281687"/>
    <lineage>
        <taxon>Eukaryota</taxon>
        <taxon>Metazoa</taxon>
        <taxon>Ecdysozoa</taxon>
        <taxon>Nematoda</taxon>
        <taxon>Chromadorea</taxon>
        <taxon>Rhabditida</taxon>
        <taxon>Rhabditina</taxon>
        <taxon>Rhabditomorpha</taxon>
        <taxon>Rhabditoidea</taxon>
        <taxon>Rhabditidae</taxon>
        <taxon>Peloderinae</taxon>
        <taxon>Caenorhabditis</taxon>
    </lineage>
</organism>
<dbReference type="AlphaFoldDB" id="A0A8R1IXT0"/>
<keyword evidence="5" id="KW-1185">Reference proteome</keyword>
<dbReference type="InterPro" id="IPR013790">
    <property type="entry name" value="Dwarfin"/>
</dbReference>
<dbReference type="GO" id="GO:0051239">
    <property type="term" value="P:regulation of multicellular organismal process"/>
    <property type="evidence" value="ECO:0007669"/>
    <property type="project" value="UniProtKB-ARBA"/>
</dbReference>
<dbReference type="GO" id="GO:0060395">
    <property type="term" value="P:SMAD protein signal transduction"/>
    <property type="evidence" value="ECO:0007669"/>
    <property type="project" value="TreeGrafter"/>
</dbReference>